<feature type="transmembrane region" description="Helical" evidence="20">
    <location>
        <begin position="43"/>
        <end position="65"/>
    </location>
</feature>
<evidence type="ECO:0000313" key="26">
    <source>
        <dbReference type="WBParaSite" id="DME_0000967801-mRNA-1"/>
    </source>
</evidence>
<evidence type="ECO:0000256" key="18">
    <source>
        <dbReference type="ARBA" id="ARBA00023201"/>
    </source>
</evidence>
<dbReference type="STRING" id="318479.A0A0N4UP12"/>
<feature type="domain" description="Calx-beta" evidence="22">
    <location>
        <begin position="337"/>
        <end position="441"/>
    </location>
</feature>
<keyword evidence="3" id="KW-0813">Transport</keyword>
<dbReference type="AlphaFoldDB" id="A0A0N4UP12"/>
<reference evidence="26" key="1">
    <citation type="submission" date="2016-04" db="UniProtKB">
        <authorList>
            <consortium name="WormBaseParasite"/>
        </authorList>
    </citation>
    <scope>IDENTIFICATION</scope>
</reference>
<evidence type="ECO:0000256" key="11">
    <source>
        <dbReference type="ARBA" id="ARBA00022837"/>
    </source>
</evidence>
<comment type="catalytic activity">
    <reaction evidence="19">
        <text>Ca(2+)(in) + 3 Na(+)(out) = Ca(2+)(out) + 3 Na(+)(in)</text>
        <dbReference type="Rhea" id="RHEA:69955"/>
        <dbReference type="ChEBI" id="CHEBI:29101"/>
        <dbReference type="ChEBI" id="CHEBI:29108"/>
    </reaction>
</comment>
<dbReference type="Proteomes" id="UP000038040">
    <property type="component" value="Unplaced"/>
</dbReference>
<accession>A0A0N4UP12</accession>
<feature type="transmembrane region" description="Helical" evidence="20">
    <location>
        <begin position="112"/>
        <end position="133"/>
    </location>
</feature>
<keyword evidence="12" id="KW-0112">Calmodulin-binding</keyword>
<dbReference type="Pfam" id="PF01699">
    <property type="entry name" value="Na_Ca_ex"/>
    <property type="match status" value="2"/>
</dbReference>
<dbReference type="WBParaSite" id="DME_0000967801-mRNA-1">
    <property type="protein sequence ID" value="DME_0000967801-mRNA-1"/>
    <property type="gene ID" value="DME_0000967801"/>
</dbReference>
<evidence type="ECO:0000313" key="25">
    <source>
        <dbReference type="Proteomes" id="UP000274756"/>
    </source>
</evidence>
<dbReference type="SUPFAM" id="SSF141072">
    <property type="entry name" value="CalX-like"/>
    <property type="match status" value="2"/>
</dbReference>
<dbReference type="GO" id="GO:0030424">
    <property type="term" value="C:axon"/>
    <property type="evidence" value="ECO:0007669"/>
    <property type="project" value="TreeGrafter"/>
</dbReference>
<evidence type="ECO:0000256" key="17">
    <source>
        <dbReference type="ARBA" id="ARBA00023180"/>
    </source>
</evidence>
<sequence length="780" mass="87897">MLINFLFLTILVCPSVAKTNKTCEEKKICQPGLFLPLWYPQENLPITTIAMRAIVYFFALCYMFLGVSIVAERFMASIEVITSQNKEVKLRRITGEPYTILIRVWNETVSNLSLMALGSSAPEILLSVIEIIGNNFQAGDLGPSTIIGSAAFNLFVIVAICIYSIPNAEKRRIKNNSVFLVTVLWSTFAYIWLYLIISVFSPGVIQVWEGVLTFLYFPLTVLSAYIADKYTGAFGKRFVNITRFRQIRRPVELNMKSRTGDGLRRGKQRDLLTSSHLPEEVVAFEQQRQKYLQLFRQMRNENPDLQPVQLEKLILERVIAEKPKSRAFYRVQVTFTTNIRQIYRKTRLFLICSFKPNNYVCMENVGTISVNVVCDRGGFDQPIVVTANYKTIAGTAKEHEDFVPVSGVLRLDPDQTEQQIHIQIVDNEIYEDDEYFSVFLSGIRAYRADDPTSKIPARLGGVALATVLIVDDDHAGVFGFSSEKFKISENSGVFTAQILRTRGARGEVSIPYKTTDGLAKAGRDYVAVDEVLKFQDGQTKAEIEIQIVNDDEYEKNEDFYLELGEPIWHREGLTCFETEKGKPVLSRHHRCKVVITEDREFKSFIDKMIANASNSFMIGTDSWKQQFSDALQVEIDNGRVLSVLSIPWRFVFAVIPPTDYANGWLCFAIAIIMIGFLTAIIGDLASHFGCIVNLKDSVTAISLVAMGTSIPDMFASRTAAIHDKWADSSIVNVTGSNAVNVFLGIGFGISFDYLMAKMEFHTLAFSLKIPIGHDINKMYA</sequence>
<dbReference type="InterPro" id="IPR044880">
    <property type="entry name" value="NCX_ion-bd_dom_sf"/>
</dbReference>
<comment type="subcellular location">
    <subcellularLocation>
        <location evidence="1">Cell membrane</location>
        <topology evidence="1">Multi-pass membrane protein</topology>
    </subcellularLocation>
</comment>
<keyword evidence="8" id="KW-0479">Metal-binding</keyword>
<dbReference type="GO" id="GO:0098703">
    <property type="term" value="P:calcium ion import across plasma membrane"/>
    <property type="evidence" value="ECO:0007669"/>
    <property type="project" value="TreeGrafter"/>
</dbReference>
<evidence type="ECO:0000256" key="10">
    <source>
        <dbReference type="ARBA" id="ARBA00022737"/>
    </source>
</evidence>
<keyword evidence="17" id="KW-0325">Glycoprotein</keyword>
<dbReference type="GO" id="GO:0042383">
    <property type="term" value="C:sarcolemma"/>
    <property type="evidence" value="ECO:0007669"/>
    <property type="project" value="TreeGrafter"/>
</dbReference>
<evidence type="ECO:0000256" key="14">
    <source>
        <dbReference type="ARBA" id="ARBA00023053"/>
    </source>
</evidence>
<keyword evidence="9 21" id="KW-0732">Signal</keyword>
<evidence type="ECO:0000256" key="12">
    <source>
        <dbReference type="ARBA" id="ARBA00022860"/>
    </source>
</evidence>
<keyword evidence="14" id="KW-0915">Sodium</keyword>
<evidence type="ECO:0000313" key="23">
    <source>
        <dbReference type="EMBL" id="VDN60757.1"/>
    </source>
</evidence>
<feature type="chain" id="PRO_5041040000" evidence="21">
    <location>
        <begin position="18"/>
        <end position="780"/>
    </location>
</feature>
<evidence type="ECO:0000256" key="3">
    <source>
        <dbReference type="ARBA" id="ARBA00022448"/>
    </source>
</evidence>
<keyword evidence="10" id="KW-0677">Repeat</keyword>
<evidence type="ECO:0000256" key="19">
    <source>
        <dbReference type="ARBA" id="ARBA00033667"/>
    </source>
</evidence>
<evidence type="ECO:0000256" key="4">
    <source>
        <dbReference type="ARBA" id="ARBA00022449"/>
    </source>
</evidence>
<evidence type="ECO:0000259" key="22">
    <source>
        <dbReference type="SMART" id="SM00237"/>
    </source>
</evidence>
<keyword evidence="16 20" id="KW-0472">Membrane</keyword>
<dbReference type="GO" id="GO:0005516">
    <property type="term" value="F:calmodulin binding"/>
    <property type="evidence" value="ECO:0007669"/>
    <property type="project" value="UniProtKB-KW"/>
</dbReference>
<dbReference type="Gene3D" id="1.20.1420.30">
    <property type="entry name" value="NCX, central ion-binding region"/>
    <property type="match status" value="2"/>
</dbReference>
<evidence type="ECO:0000256" key="20">
    <source>
        <dbReference type="SAM" id="Phobius"/>
    </source>
</evidence>
<name>A0A0N4UP12_DRAME</name>
<keyword evidence="7 20" id="KW-0812">Transmembrane</keyword>
<protein>
    <submittedName>
        <fullName evidence="26">Sodium/calcium exchanger 3</fullName>
    </submittedName>
</protein>
<keyword evidence="18" id="KW-0739">Sodium transport</keyword>
<dbReference type="Gene3D" id="2.60.40.2030">
    <property type="match status" value="2"/>
</dbReference>
<keyword evidence="13 20" id="KW-1133">Transmembrane helix</keyword>
<dbReference type="GO" id="GO:0007154">
    <property type="term" value="P:cell communication"/>
    <property type="evidence" value="ECO:0007669"/>
    <property type="project" value="InterPro"/>
</dbReference>
<dbReference type="GO" id="GO:0046872">
    <property type="term" value="F:metal ion binding"/>
    <property type="evidence" value="ECO:0007669"/>
    <property type="project" value="UniProtKB-KW"/>
</dbReference>
<dbReference type="InterPro" id="IPR032452">
    <property type="entry name" value="Na_Ca_Ex_C-exten"/>
</dbReference>
<organism evidence="24 26">
    <name type="scientific">Dracunculus medinensis</name>
    <name type="common">Guinea worm</name>
    <dbReference type="NCBI Taxonomy" id="318479"/>
    <lineage>
        <taxon>Eukaryota</taxon>
        <taxon>Metazoa</taxon>
        <taxon>Ecdysozoa</taxon>
        <taxon>Nematoda</taxon>
        <taxon>Chromadorea</taxon>
        <taxon>Rhabditida</taxon>
        <taxon>Spirurina</taxon>
        <taxon>Dracunculoidea</taxon>
        <taxon>Dracunculidae</taxon>
        <taxon>Dracunculus</taxon>
    </lineage>
</organism>
<keyword evidence="5" id="KW-1003">Cell membrane</keyword>
<dbReference type="InterPro" id="IPR004837">
    <property type="entry name" value="NaCa_Exmemb"/>
</dbReference>
<feature type="domain" description="Calx-beta" evidence="22">
    <location>
        <begin position="465"/>
        <end position="564"/>
    </location>
</feature>
<dbReference type="Pfam" id="PF03160">
    <property type="entry name" value="Calx-beta"/>
    <property type="match status" value="1"/>
</dbReference>
<feature type="transmembrane region" description="Helical" evidence="20">
    <location>
        <begin position="145"/>
        <end position="165"/>
    </location>
</feature>
<evidence type="ECO:0000256" key="13">
    <source>
        <dbReference type="ARBA" id="ARBA00022989"/>
    </source>
</evidence>
<dbReference type="InterPro" id="IPR051171">
    <property type="entry name" value="CaCA"/>
</dbReference>
<dbReference type="InterPro" id="IPR003644">
    <property type="entry name" value="Calx_beta"/>
</dbReference>
<feature type="transmembrane region" description="Helical" evidence="20">
    <location>
        <begin position="207"/>
        <end position="227"/>
    </location>
</feature>
<evidence type="ECO:0000256" key="2">
    <source>
        <dbReference type="ARBA" id="ARBA00007489"/>
    </source>
</evidence>
<feature type="transmembrane region" description="Helical" evidence="20">
    <location>
        <begin position="661"/>
        <end position="685"/>
    </location>
</feature>
<dbReference type="InterPro" id="IPR038081">
    <property type="entry name" value="CalX-like_sf"/>
</dbReference>
<evidence type="ECO:0000256" key="15">
    <source>
        <dbReference type="ARBA" id="ARBA00023065"/>
    </source>
</evidence>
<evidence type="ECO:0000256" key="6">
    <source>
        <dbReference type="ARBA" id="ARBA00022568"/>
    </source>
</evidence>
<reference evidence="23 25" key="2">
    <citation type="submission" date="2018-11" db="EMBL/GenBank/DDBJ databases">
        <authorList>
            <consortium name="Pathogen Informatics"/>
        </authorList>
    </citation>
    <scope>NUCLEOTIDE SEQUENCE [LARGE SCALE GENOMIC DNA]</scope>
</reference>
<dbReference type="PANTHER" id="PTHR11878:SF75">
    <property type="entry name" value="CALX-BETA DOMAIN-CONTAINING PROTEIN"/>
    <property type="match status" value="1"/>
</dbReference>
<dbReference type="Pfam" id="PF16494">
    <property type="entry name" value="Na_Ca_ex_C"/>
    <property type="match status" value="1"/>
</dbReference>
<gene>
    <name evidence="23" type="ORF">DME_LOCUS10730</name>
</gene>
<feature type="signal peptide" evidence="21">
    <location>
        <begin position="1"/>
        <end position="17"/>
    </location>
</feature>
<keyword evidence="11" id="KW-0106">Calcium</keyword>
<dbReference type="OrthoDB" id="418484at2759"/>
<proteinExistence type="inferred from homology"/>
<evidence type="ECO:0000256" key="1">
    <source>
        <dbReference type="ARBA" id="ARBA00004651"/>
    </source>
</evidence>
<evidence type="ECO:0000256" key="21">
    <source>
        <dbReference type="SAM" id="SignalP"/>
    </source>
</evidence>
<evidence type="ECO:0000256" key="8">
    <source>
        <dbReference type="ARBA" id="ARBA00022723"/>
    </source>
</evidence>
<comment type="similarity">
    <text evidence="2">Belongs to the Ca(2+):cation antiporter (CaCA) (TC 2.A.19) family. SLC8 subfamily.</text>
</comment>
<keyword evidence="15" id="KW-0406">Ion transport</keyword>
<evidence type="ECO:0000256" key="16">
    <source>
        <dbReference type="ARBA" id="ARBA00023136"/>
    </source>
</evidence>
<feature type="transmembrane region" description="Helical" evidence="20">
    <location>
        <begin position="177"/>
        <end position="201"/>
    </location>
</feature>
<keyword evidence="6" id="KW-0109">Calcium transport</keyword>
<dbReference type="SMART" id="SM00237">
    <property type="entry name" value="Calx_beta"/>
    <property type="match status" value="2"/>
</dbReference>
<dbReference type="GO" id="GO:0005432">
    <property type="term" value="F:calcium:sodium antiporter activity"/>
    <property type="evidence" value="ECO:0007669"/>
    <property type="project" value="InterPro"/>
</dbReference>
<dbReference type="GO" id="GO:0098794">
    <property type="term" value="C:postsynapse"/>
    <property type="evidence" value="ECO:0007669"/>
    <property type="project" value="TreeGrafter"/>
</dbReference>
<evidence type="ECO:0000256" key="7">
    <source>
        <dbReference type="ARBA" id="ARBA00022692"/>
    </source>
</evidence>
<dbReference type="PANTHER" id="PTHR11878">
    <property type="entry name" value="SODIUM/CALCIUM EXCHANGER"/>
    <property type="match status" value="1"/>
</dbReference>
<evidence type="ECO:0000313" key="24">
    <source>
        <dbReference type="Proteomes" id="UP000038040"/>
    </source>
</evidence>
<evidence type="ECO:0000256" key="5">
    <source>
        <dbReference type="ARBA" id="ARBA00022475"/>
    </source>
</evidence>
<keyword evidence="4" id="KW-0050">Antiport</keyword>
<keyword evidence="25" id="KW-1185">Reference proteome</keyword>
<evidence type="ECO:0000256" key="9">
    <source>
        <dbReference type="ARBA" id="ARBA00022729"/>
    </source>
</evidence>
<dbReference type="Proteomes" id="UP000274756">
    <property type="component" value="Unassembled WGS sequence"/>
</dbReference>
<dbReference type="EMBL" id="UYYG01001240">
    <property type="protein sequence ID" value="VDN60757.1"/>
    <property type="molecule type" value="Genomic_DNA"/>
</dbReference>
<dbReference type="PRINTS" id="PR01259">
    <property type="entry name" value="NACAEXCHNGR"/>
</dbReference>
<dbReference type="InterPro" id="IPR004836">
    <property type="entry name" value="Na_Ca_Ex"/>
</dbReference>